<dbReference type="SUPFAM" id="SSF46689">
    <property type="entry name" value="Homeodomain-like"/>
    <property type="match status" value="1"/>
</dbReference>
<evidence type="ECO:0000256" key="2">
    <source>
        <dbReference type="SAM" id="MobiDB-lite"/>
    </source>
</evidence>
<dbReference type="EMBL" id="JANAVB010035420">
    <property type="protein sequence ID" value="KAJ6805217.1"/>
    <property type="molecule type" value="Genomic_DNA"/>
</dbReference>
<feature type="compositionally biased region" description="Acidic residues" evidence="2">
    <location>
        <begin position="340"/>
        <end position="350"/>
    </location>
</feature>
<dbReference type="CDD" id="cd11660">
    <property type="entry name" value="SANT_TRF"/>
    <property type="match status" value="1"/>
</dbReference>
<evidence type="ECO:0000256" key="1">
    <source>
        <dbReference type="ARBA" id="ARBA00023125"/>
    </source>
</evidence>
<dbReference type="InterPro" id="IPR017930">
    <property type="entry name" value="Myb_dom"/>
</dbReference>
<dbReference type="Pfam" id="PF00249">
    <property type="entry name" value="Myb_DNA-binding"/>
    <property type="match status" value="1"/>
</dbReference>
<keyword evidence="7" id="KW-1185">Reference proteome</keyword>
<reference evidence="6" key="2">
    <citation type="submission" date="2023-04" db="EMBL/GenBank/DDBJ databases">
        <authorList>
            <person name="Bruccoleri R.E."/>
            <person name="Oakeley E.J."/>
            <person name="Faust A.-M."/>
            <person name="Dessus-Babus S."/>
            <person name="Altorfer M."/>
            <person name="Burckhardt D."/>
            <person name="Oertli M."/>
            <person name="Naumann U."/>
            <person name="Petersen F."/>
            <person name="Wong J."/>
        </authorList>
    </citation>
    <scope>NUCLEOTIDE SEQUENCE</scope>
    <source>
        <strain evidence="6">GSM-AAB239-AS_SAM_17_03QT</strain>
        <tissue evidence="6">Leaf</tissue>
    </source>
</reference>
<dbReference type="Proteomes" id="UP001140949">
    <property type="component" value="Unassembled WGS sequence"/>
</dbReference>
<dbReference type="PROSITE" id="PS50090">
    <property type="entry name" value="MYB_LIKE"/>
    <property type="match status" value="1"/>
</dbReference>
<evidence type="ECO:0000259" key="3">
    <source>
        <dbReference type="PROSITE" id="PS50090"/>
    </source>
</evidence>
<evidence type="ECO:0000313" key="5">
    <source>
        <dbReference type="EMBL" id="KAJ6802113.1"/>
    </source>
</evidence>
<dbReference type="PANTHER" id="PTHR46993:SF6">
    <property type="entry name" value="MYB TRANSCRIPTION FACTOR"/>
    <property type="match status" value="1"/>
</dbReference>
<comment type="caution">
    <text evidence="6">The sequence shown here is derived from an EMBL/GenBank/DDBJ whole genome shotgun (WGS) entry which is preliminary data.</text>
</comment>
<dbReference type="PANTHER" id="PTHR46993">
    <property type="entry name" value="MYB TRANSCRIPTION FACTOR"/>
    <property type="match status" value="1"/>
</dbReference>
<dbReference type="EMBL" id="JANAVB010037418">
    <property type="protein sequence ID" value="KAJ6802113.1"/>
    <property type="molecule type" value="Genomic_DNA"/>
</dbReference>
<sequence length="441" mass="49021">MDEISTWILEFVLRQDIPSALLRRLVLLLLPSPSPSPSPSPRLTKTLLLRHLLSLLPKLSTETLDSIELLQTLAPNPNPDLLRSAYLHAAVGATFSSPNFPGAVEDIWTGRVGCLLKSSGASKDALASEELSEWRRRMEAASSRDEAMKEGWDAQGAVDAVAAYARAEFEAMGPTFLEAAAEYLRVLGESTSGAAERQRKGKMMAAGSSRAGSKRRKKKNGVNAKRVCNPILTPEVQKVREALIRSSKALQSVVEDPLPRAKEIADGLMARKSGAGIHVEEPRENSDQSEENRNMVDKSAQAHPADNAPDGIHTEGRCKHPNDATKASLMDRNPTAQTYEWDDDSIDFSSEDGTGQSKKLHLPTQRTKPSSPLKVLEVNQKVKLARGRKRRRWTVLEEDTLREAVNTYGRGKWKKILTSYHEIFEERTEVDLKDKWRNMTR</sequence>
<protein>
    <submittedName>
        <fullName evidence="6">Uncharacterized protein</fullName>
    </submittedName>
</protein>
<feature type="compositionally biased region" description="Basic and acidic residues" evidence="2">
    <location>
        <begin position="278"/>
        <end position="296"/>
    </location>
</feature>
<dbReference type="InterPro" id="IPR009057">
    <property type="entry name" value="Homeodomain-like_sf"/>
</dbReference>
<dbReference type="AlphaFoldDB" id="A0AAX6EM53"/>
<evidence type="ECO:0000313" key="6">
    <source>
        <dbReference type="EMBL" id="KAJ6805217.1"/>
    </source>
</evidence>
<name>A0AAX6EM53_IRIPA</name>
<dbReference type="PROSITE" id="PS51294">
    <property type="entry name" value="HTH_MYB"/>
    <property type="match status" value="1"/>
</dbReference>
<proteinExistence type="predicted"/>
<accession>A0AAX6EM53</accession>
<dbReference type="InterPro" id="IPR001005">
    <property type="entry name" value="SANT/Myb"/>
</dbReference>
<feature type="compositionally biased region" description="Basic and acidic residues" evidence="2">
    <location>
        <begin position="312"/>
        <end position="323"/>
    </location>
</feature>
<dbReference type="SMART" id="SM00717">
    <property type="entry name" value="SANT"/>
    <property type="match status" value="1"/>
</dbReference>
<evidence type="ECO:0000259" key="4">
    <source>
        <dbReference type="PROSITE" id="PS51294"/>
    </source>
</evidence>
<keyword evidence="1" id="KW-0238">DNA-binding</keyword>
<gene>
    <name evidence="6" type="ORF">M6B38_178775</name>
    <name evidence="5" type="ORF">M6B38_193610</name>
</gene>
<reference evidence="6" key="1">
    <citation type="journal article" date="2023" name="GigaByte">
        <title>Genome assembly of the bearded iris, Iris pallida Lam.</title>
        <authorList>
            <person name="Bruccoleri R.E."/>
            <person name="Oakeley E.J."/>
            <person name="Faust A.M.E."/>
            <person name="Altorfer M."/>
            <person name="Dessus-Babus S."/>
            <person name="Burckhardt D."/>
            <person name="Oertli M."/>
            <person name="Naumann U."/>
            <person name="Petersen F."/>
            <person name="Wong J."/>
        </authorList>
    </citation>
    <scope>NUCLEOTIDE SEQUENCE</scope>
    <source>
        <strain evidence="6">GSM-AAB239-AS_SAM_17_03QT</strain>
    </source>
</reference>
<evidence type="ECO:0000313" key="7">
    <source>
        <dbReference type="Proteomes" id="UP001140949"/>
    </source>
</evidence>
<feature type="domain" description="HTH myb-type" evidence="4">
    <location>
        <begin position="385"/>
        <end position="441"/>
    </location>
</feature>
<feature type="region of interest" description="Disordered" evidence="2">
    <location>
        <begin position="191"/>
        <end position="223"/>
    </location>
</feature>
<feature type="domain" description="Myb-like" evidence="3">
    <location>
        <begin position="385"/>
        <end position="440"/>
    </location>
</feature>
<dbReference type="Gene3D" id="1.10.246.220">
    <property type="match status" value="1"/>
</dbReference>
<feature type="region of interest" description="Disordered" evidence="2">
    <location>
        <begin position="271"/>
        <end position="370"/>
    </location>
</feature>
<organism evidence="6 7">
    <name type="scientific">Iris pallida</name>
    <name type="common">Sweet iris</name>
    <dbReference type="NCBI Taxonomy" id="29817"/>
    <lineage>
        <taxon>Eukaryota</taxon>
        <taxon>Viridiplantae</taxon>
        <taxon>Streptophyta</taxon>
        <taxon>Embryophyta</taxon>
        <taxon>Tracheophyta</taxon>
        <taxon>Spermatophyta</taxon>
        <taxon>Magnoliopsida</taxon>
        <taxon>Liliopsida</taxon>
        <taxon>Asparagales</taxon>
        <taxon>Iridaceae</taxon>
        <taxon>Iridoideae</taxon>
        <taxon>Irideae</taxon>
        <taxon>Iris</taxon>
    </lineage>
</organism>
<dbReference type="GO" id="GO:0003677">
    <property type="term" value="F:DNA binding"/>
    <property type="evidence" value="ECO:0007669"/>
    <property type="project" value="UniProtKB-KW"/>
</dbReference>